<dbReference type="InterPro" id="IPR036291">
    <property type="entry name" value="NAD(P)-bd_dom_sf"/>
</dbReference>
<dbReference type="SUPFAM" id="SSF51735">
    <property type="entry name" value="NAD(P)-binding Rossmann-fold domains"/>
    <property type="match status" value="1"/>
</dbReference>
<organism evidence="1 2">
    <name type="scientific">Plasticicumulans acidivorans</name>
    <dbReference type="NCBI Taxonomy" id="886464"/>
    <lineage>
        <taxon>Bacteria</taxon>
        <taxon>Pseudomonadati</taxon>
        <taxon>Pseudomonadota</taxon>
        <taxon>Gammaproteobacteria</taxon>
        <taxon>Candidatus Competibacteraceae</taxon>
        <taxon>Plasticicumulans</taxon>
    </lineage>
</organism>
<evidence type="ECO:0000313" key="1">
    <source>
        <dbReference type="EMBL" id="PWV58404.1"/>
    </source>
</evidence>
<reference evidence="1 2" key="1">
    <citation type="submission" date="2018-05" db="EMBL/GenBank/DDBJ databases">
        <title>Genomic Encyclopedia of Type Strains, Phase IV (KMG-IV): sequencing the most valuable type-strain genomes for metagenomic binning, comparative biology and taxonomic classification.</title>
        <authorList>
            <person name="Goeker M."/>
        </authorList>
    </citation>
    <scope>NUCLEOTIDE SEQUENCE [LARGE SCALE GENOMIC DNA]</scope>
    <source>
        <strain evidence="1 2">DSM 23606</strain>
    </source>
</reference>
<keyword evidence="2" id="KW-1185">Reference proteome</keyword>
<dbReference type="EMBL" id="QGTJ01000018">
    <property type="protein sequence ID" value="PWV58404.1"/>
    <property type="molecule type" value="Genomic_DNA"/>
</dbReference>
<evidence type="ECO:0008006" key="3">
    <source>
        <dbReference type="Google" id="ProtNLM"/>
    </source>
</evidence>
<gene>
    <name evidence="1" type="ORF">C7443_11836</name>
</gene>
<protein>
    <recommendedName>
        <fullName evidence="3">Short subunit dehydrogenase</fullName>
    </recommendedName>
</protein>
<proteinExistence type="predicted"/>
<sequence length="33" mass="3226">MSKVAIVTGGIGGLGTAMCKALSKQGRSVVAAY</sequence>
<accession>A0A317MPS7</accession>
<dbReference type="AlphaFoldDB" id="A0A317MPS7"/>
<dbReference type="Proteomes" id="UP000246569">
    <property type="component" value="Unassembled WGS sequence"/>
</dbReference>
<evidence type="ECO:0000313" key="2">
    <source>
        <dbReference type="Proteomes" id="UP000246569"/>
    </source>
</evidence>
<dbReference type="Gene3D" id="3.40.50.720">
    <property type="entry name" value="NAD(P)-binding Rossmann-like Domain"/>
    <property type="match status" value="1"/>
</dbReference>
<feature type="non-terminal residue" evidence="1">
    <location>
        <position position="33"/>
    </location>
</feature>
<comment type="caution">
    <text evidence="1">The sequence shown here is derived from an EMBL/GenBank/DDBJ whole genome shotgun (WGS) entry which is preliminary data.</text>
</comment>
<name>A0A317MPS7_9GAMM</name>